<dbReference type="InterPro" id="IPR006171">
    <property type="entry name" value="TOPRIM_dom"/>
</dbReference>
<dbReference type="RefSeq" id="WP_307444527.1">
    <property type="nucleotide sequence ID" value="NZ_JAUSWP010000002.1"/>
</dbReference>
<name>A0ABU0NEQ1_9MOLU</name>
<dbReference type="PANTHER" id="PTHR30446">
    <property type="entry name" value="RECOMBINATION PROTEIN RECR"/>
    <property type="match status" value="1"/>
</dbReference>
<dbReference type="InterPro" id="IPR023627">
    <property type="entry name" value="Rcmb_RecR"/>
</dbReference>
<evidence type="ECO:0000313" key="9">
    <source>
        <dbReference type="EMBL" id="MDQ0567677.1"/>
    </source>
</evidence>
<feature type="zinc finger region" description="C4-type" evidence="7">
    <location>
        <begin position="55"/>
        <end position="70"/>
    </location>
</feature>
<evidence type="ECO:0000256" key="1">
    <source>
        <dbReference type="ARBA" id="ARBA00022723"/>
    </source>
</evidence>
<evidence type="ECO:0000256" key="5">
    <source>
        <dbReference type="ARBA" id="ARBA00023172"/>
    </source>
</evidence>
<dbReference type="InterPro" id="IPR015967">
    <property type="entry name" value="Rcmb_RecR_Znf"/>
</dbReference>
<dbReference type="NCBIfam" id="TIGR00615">
    <property type="entry name" value="recR"/>
    <property type="match status" value="1"/>
</dbReference>
<keyword evidence="1 7" id="KW-0479">Metal-binding</keyword>
<accession>A0ABU0NEQ1</accession>
<protein>
    <recommendedName>
        <fullName evidence="7">Recombination protein RecR</fullName>
    </recommendedName>
</protein>
<comment type="caution">
    <text evidence="9">The sequence shown here is derived from an EMBL/GenBank/DDBJ whole genome shotgun (WGS) entry which is preliminary data.</text>
</comment>
<dbReference type="PROSITE" id="PS01300">
    <property type="entry name" value="RECR"/>
    <property type="match status" value="1"/>
</dbReference>
<keyword evidence="3 7" id="KW-0863">Zinc-finger</keyword>
<evidence type="ECO:0000259" key="8">
    <source>
        <dbReference type="PROSITE" id="PS50880"/>
    </source>
</evidence>
<organism evidence="9 10">
    <name type="scientific">Mycoplasma yeatsii</name>
    <dbReference type="NCBI Taxonomy" id="51365"/>
    <lineage>
        <taxon>Bacteria</taxon>
        <taxon>Bacillati</taxon>
        <taxon>Mycoplasmatota</taxon>
        <taxon>Mollicutes</taxon>
        <taxon>Mycoplasmataceae</taxon>
        <taxon>Mycoplasma</taxon>
    </lineage>
</organism>
<comment type="similarity">
    <text evidence="7">Belongs to the RecR family.</text>
</comment>
<dbReference type="InterPro" id="IPR000093">
    <property type="entry name" value="DNA_Rcmb_RecR"/>
</dbReference>
<gene>
    <name evidence="7" type="primary">recR</name>
    <name evidence="9" type="ORF">J2Z63_000320</name>
</gene>
<dbReference type="Proteomes" id="UP001236620">
    <property type="component" value="Unassembled WGS sequence"/>
</dbReference>
<dbReference type="SUPFAM" id="SSF111304">
    <property type="entry name" value="Recombination protein RecR"/>
    <property type="match status" value="1"/>
</dbReference>
<comment type="function">
    <text evidence="7">May play a role in DNA repair. It seems to be involved in an RecBC-independent recombinational process of DNA repair. It may act with RecF and RecO.</text>
</comment>
<keyword evidence="5 7" id="KW-0233">DNA recombination</keyword>
<dbReference type="EMBL" id="JAUSWP010000002">
    <property type="protein sequence ID" value="MDQ0567677.1"/>
    <property type="molecule type" value="Genomic_DNA"/>
</dbReference>
<evidence type="ECO:0000256" key="6">
    <source>
        <dbReference type="ARBA" id="ARBA00023204"/>
    </source>
</evidence>
<evidence type="ECO:0000313" key="10">
    <source>
        <dbReference type="Proteomes" id="UP001236620"/>
    </source>
</evidence>
<dbReference type="Gene3D" id="6.10.250.240">
    <property type="match status" value="1"/>
</dbReference>
<keyword evidence="6 7" id="KW-0234">DNA repair</keyword>
<dbReference type="Pfam" id="PF13662">
    <property type="entry name" value="Toprim_4"/>
    <property type="match status" value="1"/>
</dbReference>
<evidence type="ECO:0000256" key="3">
    <source>
        <dbReference type="ARBA" id="ARBA00022771"/>
    </source>
</evidence>
<keyword evidence="2 7" id="KW-0227">DNA damage</keyword>
<dbReference type="PROSITE" id="PS50880">
    <property type="entry name" value="TOPRIM"/>
    <property type="match status" value="1"/>
</dbReference>
<dbReference type="Pfam" id="PF21175">
    <property type="entry name" value="RecR_C"/>
    <property type="match status" value="1"/>
</dbReference>
<sequence length="196" mass="22197">MSDILFDQIVDIVKNNKGLTKKTTQRLLVDLLINPNNLDQLINQLNTLKQNISLCPICSYLAENNQCLVCSLSSRDQNLICVVSSILDAKNIEDINKFKGVYHILNGEIDLNKNFPPYKLNINKLLERINKNTEVILALNATYQGEVTANYLNQLLSEKNIKVTRIAKGIPMGGSLDYMDEFTLESAFNNRKKYGE</sequence>
<keyword evidence="4 7" id="KW-0862">Zinc</keyword>
<dbReference type="Gene3D" id="3.40.1360.10">
    <property type="match status" value="1"/>
</dbReference>
<evidence type="ECO:0000256" key="4">
    <source>
        <dbReference type="ARBA" id="ARBA00022833"/>
    </source>
</evidence>
<evidence type="ECO:0000256" key="2">
    <source>
        <dbReference type="ARBA" id="ARBA00022763"/>
    </source>
</evidence>
<proteinExistence type="inferred from homology"/>
<keyword evidence="10" id="KW-1185">Reference proteome</keyword>
<evidence type="ECO:0000256" key="7">
    <source>
        <dbReference type="HAMAP-Rule" id="MF_00017"/>
    </source>
</evidence>
<dbReference type="InterPro" id="IPR034137">
    <property type="entry name" value="TOPRIM_RecR"/>
</dbReference>
<dbReference type="HAMAP" id="MF_00017">
    <property type="entry name" value="RecR"/>
    <property type="match status" value="1"/>
</dbReference>
<dbReference type="CDD" id="cd01025">
    <property type="entry name" value="TOPRIM_recR"/>
    <property type="match status" value="1"/>
</dbReference>
<reference evidence="9" key="1">
    <citation type="submission" date="2023-07" db="EMBL/GenBank/DDBJ databases">
        <title>Genomic Encyclopedia of Type Strains, Phase IV (KMG-IV): sequencing the most valuable type-strain genomes for metagenomic binning, comparative biology and taxonomic classification.</title>
        <authorList>
            <person name="Goeker M."/>
        </authorList>
    </citation>
    <scope>NUCLEOTIDE SEQUENCE [LARGE SCALE GENOMIC DNA]</scope>
    <source>
        <strain evidence="9">DSM 22019</strain>
    </source>
</reference>
<feature type="domain" description="Toprim" evidence="8">
    <location>
        <begin position="78"/>
        <end position="171"/>
    </location>
</feature>
<dbReference type="SMART" id="SM00493">
    <property type="entry name" value="TOPRIM"/>
    <property type="match status" value="1"/>
</dbReference>
<dbReference type="PANTHER" id="PTHR30446:SF0">
    <property type="entry name" value="RECOMBINATION PROTEIN RECR"/>
    <property type="match status" value="1"/>
</dbReference>